<protein>
    <submittedName>
        <fullName evidence="1">Uncharacterized protein</fullName>
    </submittedName>
</protein>
<accession>A0ABV1UUN4</accession>
<organism evidence="1 2">
    <name type="scientific">Streptomyces xantholiticus</name>
    <dbReference type="NCBI Taxonomy" id="68285"/>
    <lineage>
        <taxon>Bacteria</taxon>
        <taxon>Bacillati</taxon>
        <taxon>Actinomycetota</taxon>
        <taxon>Actinomycetes</taxon>
        <taxon>Kitasatosporales</taxon>
        <taxon>Streptomycetaceae</taxon>
        <taxon>Streptomyces</taxon>
    </lineage>
</organism>
<sequence length="387" mass="41172">MARRKRAVVGAGVPAPGQDLSGPGISAAVGSGSTPTANWLFLGRDGRLTAYCSVPEGIARWTESEPGSTRWIGPELFPVDDWTGYAVFSQGSDGYVYFAGMRYREGAMGGREIVFATQFQTGRPLSGWHVLGNPFRGEDDGTASERLGHPFIAADSSGALHVFIHCLGHSVRTRRRDHGGNWEPWAGMDNRWVRTPLVAVPTSTGSIQALATYSKGVVHWARDASDKAFRLLGRPAQPAVELTHTGLETGPGSVTFYWRHPADGQVVAYRAQADGSNAPGVLTSLGGAAGEGPVGAVRASINGYDCTVLVQRGAHGAPEVAAYPTEGEVYGTWWAPVGEACVGWPAVQVDGMGRVVLATIRPDGSLWVTRQDMLDPGLAFESWREVG</sequence>
<name>A0ABV1UUN4_9ACTN</name>
<dbReference type="RefSeq" id="WP_351976326.1">
    <property type="nucleotide sequence ID" value="NZ_JBEPBX010000010.1"/>
</dbReference>
<gene>
    <name evidence="1" type="ORF">ABT276_14185</name>
</gene>
<proteinExistence type="predicted"/>
<evidence type="ECO:0000313" key="1">
    <source>
        <dbReference type="EMBL" id="MER6614494.1"/>
    </source>
</evidence>
<dbReference type="SUPFAM" id="SSF89372">
    <property type="entry name" value="Fucose-specific lectin"/>
    <property type="match status" value="1"/>
</dbReference>
<evidence type="ECO:0000313" key="2">
    <source>
        <dbReference type="Proteomes" id="UP001445472"/>
    </source>
</evidence>
<reference evidence="1 2" key="1">
    <citation type="submission" date="2024-06" db="EMBL/GenBank/DDBJ databases">
        <title>The Natural Products Discovery Center: Release of the First 8490 Sequenced Strains for Exploring Actinobacteria Biosynthetic Diversity.</title>
        <authorList>
            <person name="Kalkreuter E."/>
            <person name="Kautsar S.A."/>
            <person name="Yang D."/>
            <person name="Bader C.D."/>
            <person name="Teijaro C.N."/>
            <person name="Fluegel L."/>
            <person name="Davis C.M."/>
            <person name="Simpson J.R."/>
            <person name="Lauterbach L."/>
            <person name="Steele A.D."/>
            <person name="Gui C."/>
            <person name="Meng S."/>
            <person name="Li G."/>
            <person name="Viehrig K."/>
            <person name="Ye F."/>
            <person name="Su P."/>
            <person name="Kiefer A.F."/>
            <person name="Nichols A."/>
            <person name="Cepeda A.J."/>
            <person name="Yan W."/>
            <person name="Fan B."/>
            <person name="Jiang Y."/>
            <person name="Adhikari A."/>
            <person name="Zheng C.-J."/>
            <person name="Schuster L."/>
            <person name="Cowan T.M."/>
            <person name="Smanski M.J."/>
            <person name="Chevrette M.G."/>
            <person name="De Carvalho L.P.S."/>
            <person name="Shen B."/>
        </authorList>
    </citation>
    <scope>NUCLEOTIDE SEQUENCE [LARGE SCALE GENOMIC DNA]</scope>
    <source>
        <strain evidence="1 2">NPDC000837</strain>
    </source>
</reference>
<dbReference type="EMBL" id="JBEPBX010000010">
    <property type="protein sequence ID" value="MER6614494.1"/>
    <property type="molecule type" value="Genomic_DNA"/>
</dbReference>
<comment type="caution">
    <text evidence="1">The sequence shown here is derived from an EMBL/GenBank/DDBJ whole genome shotgun (WGS) entry which is preliminary data.</text>
</comment>
<keyword evidence="2" id="KW-1185">Reference proteome</keyword>
<dbReference type="Proteomes" id="UP001445472">
    <property type="component" value="Unassembled WGS sequence"/>
</dbReference>